<dbReference type="Proteomes" id="UP001152484">
    <property type="component" value="Unassembled WGS sequence"/>
</dbReference>
<dbReference type="AlphaFoldDB" id="A0A9P0YVX1"/>
<name>A0A9P0YVX1_CUSEU</name>
<comment type="caution">
    <text evidence="2">The sequence shown here is derived from an EMBL/GenBank/DDBJ whole genome shotgun (WGS) entry which is preliminary data.</text>
</comment>
<evidence type="ECO:0000313" key="3">
    <source>
        <dbReference type="Proteomes" id="UP001152484"/>
    </source>
</evidence>
<organism evidence="2 3">
    <name type="scientific">Cuscuta europaea</name>
    <name type="common">European dodder</name>
    <dbReference type="NCBI Taxonomy" id="41803"/>
    <lineage>
        <taxon>Eukaryota</taxon>
        <taxon>Viridiplantae</taxon>
        <taxon>Streptophyta</taxon>
        <taxon>Embryophyta</taxon>
        <taxon>Tracheophyta</taxon>
        <taxon>Spermatophyta</taxon>
        <taxon>Magnoliopsida</taxon>
        <taxon>eudicotyledons</taxon>
        <taxon>Gunneridae</taxon>
        <taxon>Pentapetalae</taxon>
        <taxon>asterids</taxon>
        <taxon>lamiids</taxon>
        <taxon>Solanales</taxon>
        <taxon>Convolvulaceae</taxon>
        <taxon>Cuscuteae</taxon>
        <taxon>Cuscuta</taxon>
        <taxon>Cuscuta subgen. Cuscuta</taxon>
    </lineage>
</organism>
<accession>A0A9P0YVX1</accession>
<evidence type="ECO:0000256" key="1">
    <source>
        <dbReference type="SAM" id="MobiDB-lite"/>
    </source>
</evidence>
<sequence>MSYFPISGTLAAGASPPTHTSAQQLTLDTSPTTSTQTDIPLSLLPKPTPPQIITYQRR</sequence>
<dbReference type="EMBL" id="CAMAPE010000010">
    <property type="protein sequence ID" value="CAH9077073.1"/>
    <property type="molecule type" value="Genomic_DNA"/>
</dbReference>
<proteinExistence type="predicted"/>
<feature type="non-terminal residue" evidence="2">
    <location>
        <position position="58"/>
    </location>
</feature>
<gene>
    <name evidence="2" type="ORF">CEURO_LOCUS6170</name>
</gene>
<keyword evidence="3" id="KW-1185">Reference proteome</keyword>
<feature type="compositionally biased region" description="Low complexity" evidence="1">
    <location>
        <begin position="24"/>
        <end position="40"/>
    </location>
</feature>
<reference evidence="2" key="1">
    <citation type="submission" date="2022-07" db="EMBL/GenBank/DDBJ databases">
        <authorList>
            <person name="Macas J."/>
            <person name="Novak P."/>
            <person name="Neumann P."/>
        </authorList>
    </citation>
    <scope>NUCLEOTIDE SEQUENCE</scope>
</reference>
<protein>
    <submittedName>
        <fullName evidence="2">Uncharacterized protein</fullName>
    </submittedName>
</protein>
<feature type="region of interest" description="Disordered" evidence="1">
    <location>
        <begin position="1"/>
        <end position="58"/>
    </location>
</feature>
<evidence type="ECO:0000313" key="2">
    <source>
        <dbReference type="EMBL" id="CAH9077073.1"/>
    </source>
</evidence>